<name>A0AAU9DAM0_9LACO</name>
<protein>
    <recommendedName>
        <fullName evidence="3">Phage protein</fullName>
    </recommendedName>
</protein>
<dbReference type="KEGG" id="xap:XA3_18760"/>
<evidence type="ECO:0000313" key="2">
    <source>
        <dbReference type="Proteomes" id="UP001321861"/>
    </source>
</evidence>
<gene>
    <name evidence="1" type="ORF">XA3_18760</name>
</gene>
<dbReference type="RefSeq" id="WP_317635228.1">
    <property type="nucleotide sequence ID" value="NZ_AP026802.1"/>
</dbReference>
<dbReference type="EMBL" id="AP026802">
    <property type="protein sequence ID" value="BDR59435.1"/>
    <property type="molecule type" value="Genomic_DNA"/>
</dbReference>
<sequence>MEILDEILKEIEKSAERRIIRAMGVATRALSEANGLKNNGKIKLKVSSVQQKEMVIVRETEEALKGKGGKKARSSLKKEIKGVNVVGG</sequence>
<evidence type="ECO:0000313" key="1">
    <source>
        <dbReference type="EMBL" id="BDR59435.1"/>
    </source>
</evidence>
<accession>A0AAU9DAM0</accession>
<evidence type="ECO:0008006" key="3">
    <source>
        <dbReference type="Google" id="ProtNLM"/>
    </source>
</evidence>
<organism evidence="1 2">
    <name type="scientific">Xylocopilactobacillus apicola</name>
    <dbReference type="NCBI Taxonomy" id="2932184"/>
    <lineage>
        <taxon>Bacteria</taxon>
        <taxon>Bacillati</taxon>
        <taxon>Bacillota</taxon>
        <taxon>Bacilli</taxon>
        <taxon>Lactobacillales</taxon>
        <taxon>Lactobacillaceae</taxon>
        <taxon>Xylocopilactobacillus</taxon>
    </lineage>
</organism>
<proteinExistence type="predicted"/>
<dbReference type="Proteomes" id="UP001321861">
    <property type="component" value="Chromosome"/>
</dbReference>
<dbReference type="AlphaFoldDB" id="A0AAU9DAM0"/>
<reference evidence="1 2" key="1">
    <citation type="journal article" date="2023" name="Microbiol. Spectr.">
        <title>Symbiosis of Carpenter Bees with Uncharacterized Lactic Acid Bacteria Showing NAD Auxotrophy.</title>
        <authorList>
            <person name="Kawasaki S."/>
            <person name="Ozawa K."/>
            <person name="Mori T."/>
            <person name="Yamamoto A."/>
            <person name="Ito M."/>
            <person name="Ohkuma M."/>
            <person name="Sakamoto M."/>
            <person name="Matsutani M."/>
        </authorList>
    </citation>
    <scope>NUCLEOTIDE SEQUENCE [LARGE SCALE GENOMIC DNA]</scope>
    <source>
        <strain evidence="1 2">XA3</strain>
    </source>
</reference>
<keyword evidence="2" id="KW-1185">Reference proteome</keyword>